<evidence type="ECO:0000313" key="10">
    <source>
        <dbReference type="EMBL" id="MFB9150902.1"/>
    </source>
</evidence>
<dbReference type="InterPro" id="IPR050330">
    <property type="entry name" value="Bact_OuterMem_StrucFunc"/>
</dbReference>
<comment type="subcellular location">
    <subcellularLocation>
        <location evidence="8">Cell outer membrane</location>
        <topology evidence="8">Lipid-anchor</topology>
    </subcellularLocation>
</comment>
<dbReference type="InterPro" id="IPR006664">
    <property type="entry name" value="OMP_bac"/>
</dbReference>
<dbReference type="Pfam" id="PF00691">
    <property type="entry name" value="OmpA"/>
    <property type="match status" value="1"/>
</dbReference>
<evidence type="ECO:0000256" key="2">
    <source>
        <dbReference type="ARBA" id="ARBA00022729"/>
    </source>
</evidence>
<dbReference type="InterPro" id="IPR014169">
    <property type="entry name" value="Pal_lipo_C"/>
</dbReference>
<comment type="function">
    <text evidence="8">Part of the Tol-Pal system, which plays a role in outer membrane invagination during cell division and is important for maintaining outer membrane integrity.</text>
</comment>
<dbReference type="CDD" id="cd07185">
    <property type="entry name" value="OmpA_C-like"/>
    <property type="match status" value="1"/>
</dbReference>
<evidence type="ECO:0000313" key="11">
    <source>
        <dbReference type="Proteomes" id="UP001589670"/>
    </source>
</evidence>
<dbReference type="Proteomes" id="UP001589670">
    <property type="component" value="Unassembled WGS sequence"/>
</dbReference>
<dbReference type="InterPro" id="IPR039001">
    <property type="entry name" value="Pal"/>
</dbReference>
<keyword evidence="2 8" id="KW-0732">Signal</keyword>
<evidence type="ECO:0000256" key="8">
    <source>
        <dbReference type="HAMAP-Rule" id="MF_02204"/>
    </source>
</evidence>
<keyword evidence="3 8" id="KW-0472">Membrane</keyword>
<keyword evidence="4 8" id="KW-0564">Palmitate</keyword>
<protein>
    <recommendedName>
        <fullName evidence="8">Peptidoglycan-associated lipoprotein</fullName>
        <shortName evidence="8">PAL</shortName>
    </recommendedName>
</protein>
<keyword evidence="11" id="KW-1185">Reference proteome</keyword>
<dbReference type="EMBL" id="JBHMEC010000019">
    <property type="protein sequence ID" value="MFB9150902.1"/>
    <property type="molecule type" value="Genomic_DNA"/>
</dbReference>
<keyword evidence="7 8" id="KW-0131">Cell cycle</keyword>
<keyword evidence="5 8" id="KW-0998">Cell outer membrane</keyword>
<organism evidence="10 11">
    <name type="scientific">Roseovarius ramblicola</name>
    <dbReference type="NCBI Taxonomy" id="2022336"/>
    <lineage>
        <taxon>Bacteria</taxon>
        <taxon>Pseudomonadati</taxon>
        <taxon>Pseudomonadota</taxon>
        <taxon>Alphaproteobacteria</taxon>
        <taxon>Rhodobacterales</taxon>
        <taxon>Roseobacteraceae</taxon>
        <taxon>Roseovarius</taxon>
    </lineage>
</organism>
<dbReference type="SUPFAM" id="SSF103088">
    <property type="entry name" value="OmpA-like"/>
    <property type="match status" value="1"/>
</dbReference>
<sequence length="167" mass="17615">MTYLGKTMIVLAALSLAACTNPDRFADGSGMGAGGAGLSGAASDPASPAYFQEAVGDRVLFAVDQSTLSTQAQATLDAQARWLMENRDFTATIEGHADEQGTREYNLALGARRASAVEEYLVSRGVAGNRLRTVSYGKERPIEICSEEACYAQNRRAVTVLTAGPTS</sequence>
<dbReference type="PANTHER" id="PTHR30329:SF21">
    <property type="entry name" value="LIPOPROTEIN YIAD-RELATED"/>
    <property type="match status" value="1"/>
</dbReference>
<dbReference type="InterPro" id="IPR006690">
    <property type="entry name" value="OMPA-like_CS"/>
</dbReference>
<dbReference type="PANTHER" id="PTHR30329">
    <property type="entry name" value="STATOR ELEMENT OF FLAGELLAR MOTOR COMPLEX"/>
    <property type="match status" value="1"/>
</dbReference>
<dbReference type="HAMAP" id="MF_02204">
    <property type="entry name" value="Pal"/>
    <property type="match status" value="1"/>
</dbReference>
<dbReference type="InterPro" id="IPR006665">
    <property type="entry name" value="OmpA-like"/>
</dbReference>
<dbReference type="PROSITE" id="PS51257">
    <property type="entry name" value="PROKAR_LIPOPROTEIN"/>
    <property type="match status" value="1"/>
</dbReference>
<evidence type="ECO:0000256" key="1">
    <source>
        <dbReference type="ARBA" id="ARBA00022618"/>
    </source>
</evidence>
<dbReference type="RefSeq" id="WP_377070457.1">
    <property type="nucleotide sequence ID" value="NZ_JBHMEC010000019.1"/>
</dbReference>
<keyword evidence="1 8" id="KW-0132">Cell division</keyword>
<evidence type="ECO:0000259" key="9">
    <source>
        <dbReference type="PROSITE" id="PS51123"/>
    </source>
</evidence>
<gene>
    <name evidence="8 10" type="primary">pal</name>
    <name evidence="10" type="ORF">ACFFU4_14195</name>
</gene>
<feature type="domain" description="OmpA-like" evidence="9">
    <location>
        <begin position="48"/>
        <end position="165"/>
    </location>
</feature>
<evidence type="ECO:0000256" key="5">
    <source>
        <dbReference type="ARBA" id="ARBA00023237"/>
    </source>
</evidence>
<evidence type="ECO:0000256" key="6">
    <source>
        <dbReference type="ARBA" id="ARBA00023288"/>
    </source>
</evidence>
<reference evidence="10 11" key="1">
    <citation type="submission" date="2024-09" db="EMBL/GenBank/DDBJ databases">
        <authorList>
            <person name="Sun Q."/>
            <person name="Mori K."/>
        </authorList>
    </citation>
    <scope>NUCLEOTIDE SEQUENCE [LARGE SCALE GENOMIC DNA]</scope>
    <source>
        <strain evidence="10 11">CECT 9424</strain>
    </source>
</reference>
<name>A0ABV5I2H5_9RHOB</name>
<evidence type="ECO:0000256" key="7">
    <source>
        <dbReference type="ARBA" id="ARBA00023306"/>
    </source>
</evidence>
<dbReference type="InterPro" id="IPR036737">
    <property type="entry name" value="OmpA-like_sf"/>
</dbReference>
<dbReference type="PROSITE" id="PS51123">
    <property type="entry name" value="OMPA_2"/>
    <property type="match status" value="1"/>
</dbReference>
<evidence type="ECO:0000256" key="3">
    <source>
        <dbReference type="ARBA" id="ARBA00023136"/>
    </source>
</evidence>
<proteinExistence type="inferred from homology"/>
<dbReference type="Gene3D" id="3.30.1330.60">
    <property type="entry name" value="OmpA-like domain"/>
    <property type="match status" value="1"/>
</dbReference>
<comment type="subunit">
    <text evidence="8">The Tol-Pal system is composed of five core proteins: the inner membrane proteins TolA, TolQ and TolR, the periplasmic protein TolB and the outer membrane protein Pal. They form a network linking the inner and outer membranes and the peptidoglycan layer.</text>
</comment>
<keyword evidence="6 8" id="KW-0449">Lipoprotein</keyword>
<evidence type="ECO:0000256" key="4">
    <source>
        <dbReference type="ARBA" id="ARBA00023139"/>
    </source>
</evidence>
<accession>A0ABV5I2H5</accession>
<comment type="caution">
    <text evidence="10">The sequence shown here is derived from an EMBL/GenBank/DDBJ whole genome shotgun (WGS) entry which is preliminary data.</text>
</comment>
<dbReference type="NCBIfam" id="TIGR02802">
    <property type="entry name" value="Pal_lipo"/>
    <property type="match status" value="1"/>
</dbReference>
<comment type="similarity">
    <text evidence="8">Belongs to the Pal lipoprotein family.</text>
</comment>
<dbReference type="PROSITE" id="PS01068">
    <property type="entry name" value="OMPA_1"/>
    <property type="match status" value="1"/>
</dbReference>
<dbReference type="PRINTS" id="PR01021">
    <property type="entry name" value="OMPADOMAIN"/>
</dbReference>